<keyword evidence="3" id="KW-1185">Reference proteome</keyword>
<dbReference type="Gene3D" id="2.40.320.10">
    <property type="entry name" value="Hypothetical Protein Pfu-838710-001"/>
    <property type="match status" value="1"/>
</dbReference>
<dbReference type="Pfam" id="PF01928">
    <property type="entry name" value="CYTH"/>
    <property type="match status" value="1"/>
</dbReference>
<feature type="domain" description="CYTH" evidence="1">
    <location>
        <begin position="4"/>
        <end position="185"/>
    </location>
</feature>
<dbReference type="InterPro" id="IPR009195">
    <property type="entry name" value="Uncharacterised_YjbK"/>
</dbReference>
<dbReference type="CDD" id="cd07762">
    <property type="entry name" value="CYTH-like_Pase_1"/>
    <property type="match status" value="1"/>
</dbReference>
<dbReference type="Proteomes" id="UP000470082">
    <property type="component" value="Unassembled WGS sequence"/>
</dbReference>
<protein>
    <submittedName>
        <fullName evidence="2">CYTH domain-containing protein</fullName>
    </submittedName>
</protein>
<evidence type="ECO:0000313" key="3">
    <source>
        <dbReference type="Proteomes" id="UP000470082"/>
    </source>
</evidence>
<dbReference type="RefSeq" id="WP_154459391.1">
    <property type="nucleotide sequence ID" value="NZ_JAQYTQ010000053.1"/>
</dbReference>
<dbReference type="InterPro" id="IPR033469">
    <property type="entry name" value="CYTH-like_dom_sf"/>
</dbReference>
<gene>
    <name evidence="2" type="ORF">FYJ50_02110</name>
</gene>
<dbReference type="AlphaFoldDB" id="A0A7X2N2S6"/>
<organism evidence="2 3">
    <name type="scientific">Floccifex porci</name>
    <dbReference type="NCBI Taxonomy" id="2606629"/>
    <lineage>
        <taxon>Bacteria</taxon>
        <taxon>Bacillati</taxon>
        <taxon>Bacillota</taxon>
        <taxon>Erysipelotrichia</taxon>
        <taxon>Erysipelotrichales</taxon>
        <taxon>Erysipelotrichaceae</taxon>
        <taxon>Floccifex</taxon>
    </lineage>
</organism>
<dbReference type="PROSITE" id="PS51707">
    <property type="entry name" value="CYTH"/>
    <property type="match status" value="1"/>
</dbReference>
<reference evidence="2 3" key="1">
    <citation type="submission" date="2019-08" db="EMBL/GenBank/DDBJ databases">
        <title>In-depth cultivation of the pig gut microbiome towards novel bacterial diversity and tailored functional studies.</title>
        <authorList>
            <person name="Wylensek D."/>
            <person name="Hitch T.C.A."/>
            <person name="Clavel T."/>
        </authorList>
    </citation>
    <scope>NUCLEOTIDE SEQUENCE [LARGE SCALE GENOMIC DNA]</scope>
    <source>
        <strain evidence="2 3">LKV-178-WT-2G</strain>
    </source>
</reference>
<dbReference type="EMBL" id="VUMM01000002">
    <property type="protein sequence ID" value="MSS00923.1"/>
    <property type="molecule type" value="Genomic_DNA"/>
</dbReference>
<evidence type="ECO:0000259" key="1">
    <source>
        <dbReference type="PROSITE" id="PS51707"/>
    </source>
</evidence>
<accession>A0A7X2N2S6</accession>
<comment type="caution">
    <text evidence="2">The sequence shown here is derived from an EMBL/GenBank/DDBJ whole genome shotgun (WGS) entry which is preliminary data.</text>
</comment>
<proteinExistence type="predicted"/>
<dbReference type="SMART" id="SM01118">
    <property type="entry name" value="CYTH"/>
    <property type="match status" value="1"/>
</dbReference>
<dbReference type="InterPro" id="IPR023577">
    <property type="entry name" value="CYTH_domain"/>
</dbReference>
<sequence length="187" mass="22645">MYNQMERELKCLVSKEQYDQIIKSYDFSKSWIQINTYYDTTSKQVKKQNAAVRIRTIDSKKIFTLKIRKDKLTHFEYEKEISTDKIDNINDPEVLSWLQKLNLSEPLKKTVVIQTERRIYRTEEAELCADYNIFNDIHDYEIEYEYLKEHDGIKTFNEILHPFHMKYEKNCPSKIARAFDYILCSKR</sequence>
<evidence type="ECO:0000313" key="2">
    <source>
        <dbReference type="EMBL" id="MSS00923.1"/>
    </source>
</evidence>
<name>A0A7X2N2S6_9FIRM</name>
<dbReference type="SUPFAM" id="SSF55154">
    <property type="entry name" value="CYTH-like phosphatases"/>
    <property type="match status" value="1"/>
</dbReference>